<evidence type="ECO:0000313" key="2">
    <source>
        <dbReference type="Proteomes" id="UP000441717"/>
    </source>
</evidence>
<dbReference type="InterPro" id="IPR007162">
    <property type="entry name" value="DUF366"/>
</dbReference>
<dbReference type="OrthoDB" id="9788500at2"/>
<sequence>MHVHFVPDTIIYDGTQLSSLWAYRTFGLLGDSIVSFRGPCRLDFNHMVDVEDVLARSPIYGEDMLHFIVEHFDGDLEKTVTRQRLLVVIIKEILEEKGITLKRSGDDLYHHQRKLSISIATATPISTMIHTALNVTAKDTPIPATGLVELGYAAERVPALAREIGQAYAAETASIHRARCKVRGVG</sequence>
<dbReference type="PIRSF" id="PIRSF006503">
    <property type="entry name" value="UCP006503"/>
    <property type="match status" value="1"/>
</dbReference>
<dbReference type="Gene3D" id="3.30.930.10">
    <property type="entry name" value="Bira Bifunctional Protein, Domain 2"/>
    <property type="match status" value="1"/>
</dbReference>
<dbReference type="Pfam" id="PF04017">
    <property type="entry name" value="DUF366"/>
    <property type="match status" value="1"/>
</dbReference>
<evidence type="ECO:0000313" key="1">
    <source>
        <dbReference type="EMBL" id="MQL53372.1"/>
    </source>
</evidence>
<reference evidence="1 2" key="1">
    <citation type="submission" date="2019-10" db="EMBL/GenBank/DDBJ databases">
        <title>Comparative genomics of sulfur disproportionating microorganisms.</title>
        <authorList>
            <person name="Ward L.M."/>
            <person name="Bertran E."/>
            <person name="Johnston D."/>
        </authorList>
    </citation>
    <scope>NUCLEOTIDE SEQUENCE [LARGE SCALE GENOMIC DNA]</scope>
    <source>
        <strain evidence="1 2">DSM 14055</strain>
    </source>
</reference>
<dbReference type="AlphaFoldDB" id="A0A6N7ITJ3"/>
<accession>A0A6N7ITJ3</accession>
<gene>
    <name evidence="1" type="ORF">GFC01_14115</name>
</gene>
<dbReference type="Proteomes" id="UP000441717">
    <property type="component" value="Unassembled WGS sequence"/>
</dbReference>
<dbReference type="EMBL" id="WHYR01000047">
    <property type="protein sequence ID" value="MQL53372.1"/>
    <property type="molecule type" value="Genomic_DNA"/>
</dbReference>
<proteinExistence type="predicted"/>
<dbReference type="RefSeq" id="WP_152947846.1">
    <property type="nucleotide sequence ID" value="NZ_WHYR01000047.1"/>
</dbReference>
<dbReference type="GO" id="GO:0140096">
    <property type="term" value="F:catalytic activity, acting on a protein"/>
    <property type="evidence" value="ECO:0007669"/>
    <property type="project" value="UniProtKB-ARBA"/>
</dbReference>
<dbReference type="InterPro" id="IPR045864">
    <property type="entry name" value="aa-tRNA-synth_II/BPL/LPL"/>
</dbReference>
<dbReference type="SUPFAM" id="SSF55681">
    <property type="entry name" value="Class II aaRS and biotin synthetases"/>
    <property type="match status" value="1"/>
</dbReference>
<dbReference type="GO" id="GO:0016740">
    <property type="term" value="F:transferase activity"/>
    <property type="evidence" value="ECO:0007669"/>
    <property type="project" value="UniProtKB-ARBA"/>
</dbReference>
<name>A0A6N7ITJ3_9FIRM</name>
<organism evidence="1 2">
    <name type="scientific">Desulfofundulus thermobenzoicus</name>
    <dbReference type="NCBI Taxonomy" id="29376"/>
    <lineage>
        <taxon>Bacteria</taxon>
        <taxon>Bacillati</taxon>
        <taxon>Bacillota</taxon>
        <taxon>Clostridia</taxon>
        <taxon>Eubacteriales</taxon>
        <taxon>Peptococcaceae</taxon>
        <taxon>Desulfofundulus</taxon>
    </lineage>
</organism>
<protein>
    <submittedName>
        <fullName evidence="1">DUF366 family protein</fullName>
    </submittedName>
</protein>
<keyword evidence="2" id="KW-1185">Reference proteome</keyword>
<comment type="caution">
    <text evidence="1">The sequence shown here is derived from an EMBL/GenBank/DDBJ whole genome shotgun (WGS) entry which is preliminary data.</text>
</comment>